<dbReference type="SMART" id="SM00922">
    <property type="entry name" value="MR_MLE"/>
    <property type="match status" value="1"/>
</dbReference>
<name>A0A4P8IZC8_9BURK</name>
<keyword evidence="4" id="KW-0479">Metal-binding</keyword>
<dbReference type="InterPro" id="IPR029065">
    <property type="entry name" value="Enolase_C-like"/>
</dbReference>
<dbReference type="PANTHER" id="PTHR48073:SF2">
    <property type="entry name" value="O-SUCCINYLBENZOATE SYNTHASE"/>
    <property type="match status" value="1"/>
</dbReference>
<dbReference type="Pfam" id="PF02746">
    <property type="entry name" value="MR_MLE_N"/>
    <property type="match status" value="1"/>
</dbReference>
<feature type="active site" description="Proton acceptor" evidence="8">
    <location>
        <position position="171"/>
    </location>
</feature>
<dbReference type="Proteomes" id="UP000298656">
    <property type="component" value="Chromosome 2"/>
</dbReference>
<keyword evidence="11" id="KW-1185">Reference proteome</keyword>
<keyword evidence="7 10" id="KW-0413">Isomerase</keyword>
<evidence type="ECO:0000256" key="7">
    <source>
        <dbReference type="ARBA" id="ARBA00023235"/>
    </source>
</evidence>
<evidence type="ECO:0000256" key="1">
    <source>
        <dbReference type="ARBA" id="ARBA00001936"/>
    </source>
</evidence>
<proteinExistence type="inferred from homology"/>
<dbReference type="InterPro" id="IPR013370">
    <property type="entry name" value="Chloromuconate_cycloisomerase"/>
</dbReference>
<dbReference type="RefSeq" id="WP_137337490.1">
    <property type="nucleotide sequence ID" value="NZ_CP040078.1"/>
</dbReference>
<dbReference type="SFLD" id="SFLDG01258">
    <property type="entry name" value="(chloro)muconate_cycloisomeras"/>
    <property type="match status" value="1"/>
</dbReference>
<dbReference type="PROSITE" id="PS00909">
    <property type="entry name" value="MR_MLE_2"/>
    <property type="match status" value="1"/>
</dbReference>
<evidence type="ECO:0000313" key="11">
    <source>
        <dbReference type="Proteomes" id="UP000298656"/>
    </source>
</evidence>
<dbReference type="GO" id="GO:0016854">
    <property type="term" value="F:racemase and epimerase activity"/>
    <property type="evidence" value="ECO:0007669"/>
    <property type="project" value="UniProtKB-ARBA"/>
</dbReference>
<dbReference type="AlphaFoldDB" id="A0A4P8IZC8"/>
<dbReference type="NCBIfam" id="TIGR02534">
    <property type="entry name" value="mucon_cyclo"/>
    <property type="match status" value="1"/>
</dbReference>
<dbReference type="SUPFAM" id="SSF54826">
    <property type="entry name" value="Enolase N-terminal domain-like"/>
    <property type="match status" value="1"/>
</dbReference>
<dbReference type="GO" id="GO:0009063">
    <property type="term" value="P:amino acid catabolic process"/>
    <property type="evidence" value="ECO:0007669"/>
    <property type="project" value="InterPro"/>
</dbReference>
<dbReference type="InterPro" id="IPR029017">
    <property type="entry name" value="Enolase-like_N"/>
</dbReference>
<keyword evidence="5" id="KW-0058">Aromatic hydrocarbons catabolism</keyword>
<comment type="pathway">
    <text evidence="2">Aromatic compound metabolism.</text>
</comment>
<evidence type="ECO:0000256" key="6">
    <source>
        <dbReference type="ARBA" id="ARBA00023211"/>
    </source>
</evidence>
<protein>
    <submittedName>
        <fullName evidence="10">Muconate cycloisomerase</fullName>
    </submittedName>
</protein>
<dbReference type="GO" id="GO:0030145">
    <property type="term" value="F:manganese ion binding"/>
    <property type="evidence" value="ECO:0007669"/>
    <property type="project" value="InterPro"/>
</dbReference>
<feature type="domain" description="Mandelate racemase/muconate lactonizing enzyme C-terminal" evidence="9">
    <location>
        <begin position="150"/>
        <end position="247"/>
    </location>
</feature>
<dbReference type="InterPro" id="IPR013341">
    <property type="entry name" value="Mandelate_racemase_N_dom"/>
</dbReference>
<dbReference type="PROSITE" id="PS00908">
    <property type="entry name" value="MR_MLE_1"/>
    <property type="match status" value="1"/>
</dbReference>
<dbReference type="InterPro" id="IPR013342">
    <property type="entry name" value="Mandelate_racemase_C"/>
</dbReference>
<dbReference type="OrthoDB" id="5596677at2"/>
<keyword evidence="6" id="KW-0464">Manganese</keyword>
<dbReference type="EMBL" id="CP040078">
    <property type="protein sequence ID" value="QCP54732.1"/>
    <property type="molecule type" value="Genomic_DNA"/>
</dbReference>
<dbReference type="UniPathway" id="UPA00083"/>
<evidence type="ECO:0000256" key="2">
    <source>
        <dbReference type="ARBA" id="ARBA00005211"/>
    </source>
</evidence>
<dbReference type="GO" id="GO:0018850">
    <property type="term" value="F:chloromuconate cycloisomerase activity"/>
    <property type="evidence" value="ECO:0007669"/>
    <property type="project" value="InterPro"/>
</dbReference>
<feature type="active site" description="Proton donor" evidence="8">
    <location>
        <position position="329"/>
    </location>
</feature>
<organism evidence="10 11">
    <name type="scientific">Trinickia violacea</name>
    <dbReference type="NCBI Taxonomy" id="2571746"/>
    <lineage>
        <taxon>Bacteria</taxon>
        <taxon>Pseudomonadati</taxon>
        <taxon>Pseudomonadota</taxon>
        <taxon>Betaproteobacteria</taxon>
        <taxon>Burkholderiales</taxon>
        <taxon>Burkholderiaceae</taxon>
        <taxon>Trinickia</taxon>
    </lineage>
</organism>
<dbReference type="Pfam" id="PF13378">
    <property type="entry name" value="MR_MLE_C"/>
    <property type="match status" value="1"/>
</dbReference>
<dbReference type="GO" id="GO:0006518">
    <property type="term" value="P:peptide metabolic process"/>
    <property type="evidence" value="ECO:0007669"/>
    <property type="project" value="UniProtKB-ARBA"/>
</dbReference>
<evidence type="ECO:0000256" key="3">
    <source>
        <dbReference type="ARBA" id="ARBA00008031"/>
    </source>
</evidence>
<evidence type="ECO:0000256" key="8">
    <source>
        <dbReference type="PIRSR" id="PIRSR613370-1"/>
    </source>
</evidence>
<reference evidence="10 11" key="1">
    <citation type="submission" date="2019-05" db="EMBL/GenBank/DDBJ databases">
        <title>Burkholderia sp. DHOD12, isolated from subtropical forest soil.</title>
        <authorList>
            <person name="Gao Z.-H."/>
            <person name="Qiu L.-H."/>
        </authorList>
    </citation>
    <scope>NUCLEOTIDE SEQUENCE [LARGE SCALE GENOMIC DNA]</scope>
    <source>
        <strain evidence="10 11">DHOD12</strain>
    </source>
</reference>
<comment type="cofactor">
    <cofactor evidence="1">
        <name>Mn(2+)</name>
        <dbReference type="ChEBI" id="CHEBI:29035"/>
    </cofactor>
</comment>
<dbReference type="Gene3D" id="3.30.390.10">
    <property type="entry name" value="Enolase-like, N-terminal domain"/>
    <property type="match status" value="1"/>
</dbReference>
<sequence length="386" mass="41017">MIAKPLKIEAVETILVDVPTIRPHKLSVATMNCQTLVLVGIRCSDGITGWGEGTTIGGLAYGEESPESIKTNIDTYFAPMLAGMDPTRPGAAMKQLRVLFQGNRFAKCAIETALYDAQARRVGVPLSELFGGRVRDSVDVAWTLASGDTRRDIDEAEAMLEKKRHRVFKLKIGARAVADDVAHVAAIKSALGSRAEVRVDVNQAWSEAEAVWAIGRLADAGVDLVEQPIGTGNPRGLKRLTALARVPVMADEALHGPVDAFALASTKSADVFAVKIAQSGGLAGAADVAAIALASGIDLYGGTMLEGAVGTIASAQLFSTFDELKWGTELFGPLLLTEEILTEPLRYENFSLALPAGPGLGIELDWERIGRLRRDATRGASVTVTR</sequence>
<dbReference type="SUPFAM" id="SSF51604">
    <property type="entry name" value="Enolase C-terminal domain-like"/>
    <property type="match status" value="1"/>
</dbReference>
<dbReference type="InterPro" id="IPR018110">
    <property type="entry name" value="Mandel_Rmase/mucon_lact_enz_CS"/>
</dbReference>
<dbReference type="SFLD" id="SFLDG00180">
    <property type="entry name" value="muconate_cycloisomerase"/>
    <property type="match status" value="1"/>
</dbReference>
<dbReference type="InterPro" id="IPR036849">
    <property type="entry name" value="Enolase-like_C_sf"/>
</dbReference>
<dbReference type="CDD" id="cd03318">
    <property type="entry name" value="MLE"/>
    <property type="match status" value="1"/>
</dbReference>
<evidence type="ECO:0000256" key="4">
    <source>
        <dbReference type="ARBA" id="ARBA00022723"/>
    </source>
</evidence>
<accession>A0A4P8IZC8</accession>
<dbReference type="SFLD" id="SFLDS00001">
    <property type="entry name" value="Enolase"/>
    <property type="match status" value="1"/>
</dbReference>
<dbReference type="PANTHER" id="PTHR48073">
    <property type="entry name" value="O-SUCCINYLBENZOATE SYNTHASE-RELATED"/>
    <property type="match status" value="1"/>
</dbReference>
<dbReference type="Gene3D" id="3.20.20.120">
    <property type="entry name" value="Enolase-like C-terminal domain"/>
    <property type="match status" value="1"/>
</dbReference>
<evidence type="ECO:0000313" key="10">
    <source>
        <dbReference type="EMBL" id="QCP54732.1"/>
    </source>
</evidence>
<dbReference type="GO" id="GO:0018849">
    <property type="term" value="F:muconate cycloisomerase activity"/>
    <property type="evidence" value="ECO:0007669"/>
    <property type="project" value="InterPro"/>
</dbReference>
<dbReference type="KEGG" id="tvl:FAZ95_38415"/>
<evidence type="ECO:0000259" key="9">
    <source>
        <dbReference type="SMART" id="SM00922"/>
    </source>
</evidence>
<comment type="similarity">
    <text evidence="3">Belongs to the mandelate racemase/muconate lactonizing enzyme family.</text>
</comment>
<gene>
    <name evidence="10" type="ORF">FAZ95_38415</name>
</gene>
<evidence type="ECO:0000256" key="5">
    <source>
        <dbReference type="ARBA" id="ARBA00022797"/>
    </source>
</evidence>